<accession>A0ABX2IB28</accession>
<dbReference type="EMBL" id="JABCSC020000001">
    <property type="protein sequence ID" value="NSL53600.1"/>
    <property type="molecule type" value="Genomic_DNA"/>
</dbReference>
<dbReference type="InterPro" id="IPR039697">
    <property type="entry name" value="Alcohol_dehydrogenase_Fe"/>
</dbReference>
<feature type="domain" description="Fe-containing alcohol dehydrogenase-like C-terminal" evidence="4">
    <location>
        <begin position="193"/>
        <end position="351"/>
    </location>
</feature>
<dbReference type="InterPro" id="IPR056798">
    <property type="entry name" value="ADH_Fe_C"/>
</dbReference>
<proteinExistence type="inferred from homology"/>
<evidence type="ECO:0000256" key="2">
    <source>
        <dbReference type="ARBA" id="ARBA00023002"/>
    </source>
</evidence>
<dbReference type="Gene3D" id="1.20.1090.10">
    <property type="entry name" value="Dehydroquinate synthase-like - alpha domain"/>
    <property type="match status" value="1"/>
</dbReference>
<dbReference type="Pfam" id="PF00465">
    <property type="entry name" value="Fe-ADH"/>
    <property type="match status" value="1"/>
</dbReference>
<gene>
    <name evidence="5" type="ORF">HJ583_001040</name>
</gene>
<dbReference type="InterPro" id="IPR035873">
    <property type="entry name" value="PhpC"/>
</dbReference>
<evidence type="ECO:0000313" key="5">
    <source>
        <dbReference type="EMBL" id="NSL53600.1"/>
    </source>
</evidence>
<dbReference type="Gene3D" id="3.40.50.1970">
    <property type="match status" value="1"/>
</dbReference>
<dbReference type="RefSeq" id="WP_170019747.1">
    <property type="nucleotide sequence ID" value="NZ_JABCSC020000001.1"/>
</dbReference>
<feature type="domain" description="Alcohol dehydrogenase iron-type/glycerol dehydrogenase GldA" evidence="3">
    <location>
        <begin position="14"/>
        <end position="179"/>
    </location>
</feature>
<dbReference type="PANTHER" id="PTHR11496:SF102">
    <property type="entry name" value="ALCOHOL DEHYDROGENASE 4"/>
    <property type="match status" value="1"/>
</dbReference>
<dbReference type="SUPFAM" id="SSF56796">
    <property type="entry name" value="Dehydroquinate synthase-like"/>
    <property type="match status" value="1"/>
</dbReference>
<reference evidence="5 6" key="1">
    <citation type="submission" date="2020-06" db="EMBL/GenBank/DDBJ databases">
        <title>Draft genome of Uliginosibacterium sp. IMCC34675.</title>
        <authorList>
            <person name="Song J."/>
        </authorList>
    </citation>
    <scope>NUCLEOTIDE SEQUENCE [LARGE SCALE GENOMIC DNA]</scope>
    <source>
        <strain evidence="5 6">IMCC34675</strain>
    </source>
</reference>
<comment type="similarity">
    <text evidence="1">Belongs to the iron-containing alcohol dehydrogenase family.</text>
</comment>
<evidence type="ECO:0000256" key="1">
    <source>
        <dbReference type="ARBA" id="ARBA00007358"/>
    </source>
</evidence>
<sequence>MPHETGFDFQHYNPVRTIFGPGSLEHLPELVGKRRVLLVTFKSAREIGLLARLKGLLGDRLVDLIDEVPSRPELKDVQQAHERIWRERRVELVVAVGGGSVIDYAKALLCLPESGHFFDLITRSTPVVKRLRMIAVPTTAGSGSEVTPFSVLWDTRDANPTKFTLHQSRMYAETALIDPELTLSQPKLVMRNAGLDALSHALEAIWNVNATPMTDLLAVEAARTLIAKLPIAWHFQGHLKARIMIARAAWQAGLCLAQTRTALAHALSYPLTIKQGTPHGLASSWSLPWVWQQAQNNSAERDAVLSRIYGPSETDPVARLCELLYKLEVPTEPKAWGLSESERARIVLEHMHNPKGHNFIAKGLRL</sequence>
<organism evidence="5 6">
    <name type="scientific">Uliginosibacterium aquaticum</name>
    <dbReference type="NCBI Taxonomy" id="2731212"/>
    <lineage>
        <taxon>Bacteria</taxon>
        <taxon>Pseudomonadati</taxon>
        <taxon>Pseudomonadota</taxon>
        <taxon>Betaproteobacteria</taxon>
        <taxon>Rhodocyclales</taxon>
        <taxon>Zoogloeaceae</taxon>
        <taxon>Uliginosibacterium</taxon>
    </lineage>
</organism>
<dbReference type="CDD" id="cd08182">
    <property type="entry name" value="HEPD"/>
    <property type="match status" value="1"/>
</dbReference>
<keyword evidence="6" id="KW-1185">Reference proteome</keyword>
<evidence type="ECO:0000313" key="6">
    <source>
        <dbReference type="Proteomes" id="UP000778523"/>
    </source>
</evidence>
<dbReference type="PANTHER" id="PTHR11496">
    <property type="entry name" value="ALCOHOL DEHYDROGENASE"/>
    <property type="match status" value="1"/>
</dbReference>
<name>A0ABX2IB28_9RHOO</name>
<evidence type="ECO:0000259" key="4">
    <source>
        <dbReference type="Pfam" id="PF25137"/>
    </source>
</evidence>
<evidence type="ECO:0000259" key="3">
    <source>
        <dbReference type="Pfam" id="PF00465"/>
    </source>
</evidence>
<dbReference type="InterPro" id="IPR001670">
    <property type="entry name" value="ADH_Fe/GldA"/>
</dbReference>
<dbReference type="Pfam" id="PF25137">
    <property type="entry name" value="ADH_Fe_C"/>
    <property type="match status" value="1"/>
</dbReference>
<keyword evidence="2" id="KW-0560">Oxidoreductase</keyword>
<dbReference type="Proteomes" id="UP000778523">
    <property type="component" value="Unassembled WGS sequence"/>
</dbReference>
<comment type="caution">
    <text evidence="5">The sequence shown here is derived from an EMBL/GenBank/DDBJ whole genome shotgun (WGS) entry which is preliminary data.</text>
</comment>
<protein>
    <submittedName>
        <fullName evidence="5">Phosphonoacetaldehyde reductase</fullName>
    </submittedName>
</protein>